<comment type="subcellular location">
    <subcellularLocation>
        <location evidence="1">Cell membrane</location>
        <topology evidence="1">Multi-pass membrane protein</topology>
    </subcellularLocation>
</comment>
<dbReference type="Pfam" id="PF06271">
    <property type="entry name" value="RDD"/>
    <property type="match status" value="1"/>
</dbReference>
<keyword evidence="9" id="KW-1185">Reference proteome</keyword>
<feature type="transmembrane region" description="Helical" evidence="6">
    <location>
        <begin position="108"/>
        <end position="129"/>
    </location>
</feature>
<evidence type="ECO:0000256" key="2">
    <source>
        <dbReference type="ARBA" id="ARBA00022475"/>
    </source>
</evidence>
<evidence type="ECO:0000313" key="9">
    <source>
        <dbReference type="Proteomes" id="UP000431092"/>
    </source>
</evidence>
<dbReference type="PANTHER" id="PTHR36115">
    <property type="entry name" value="PROLINE-RICH ANTIGEN HOMOLOG-RELATED"/>
    <property type="match status" value="1"/>
</dbReference>
<comment type="caution">
    <text evidence="8">The sequence shown here is derived from an EMBL/GenBank/DDBJ whole genome shotgun (WGS) entry which is preliminary data.</text>
</comment>
<keyword evidence="5 6" id="KW-0472">Membrane</keyword>
<dbReference type="PANTHER" id="PTHR36115:SF6">
    <property type="entry name" value="PROLINE-RICH ANTIGEN HOMOLOG"/>
    <property type="match status" value="1"/>
</dbReference>
<keyword evidence="4 6" id="KW-1133">Transmembrane helix</keyword>
<dbReference type="InterPro" id="IPR010432">
    <property type="entry name" value="RDD"/>
</dbReference>
<dbReference type="AlphaFoldDB" id="A0A6I3IFI9"/>
<evidence type="ECO:0000313" key="8">
    <source>
        <dbReference type="EMBL" id="MTB72802.1"/>
    </source>
</evidence>
<gene>
    <name evidence="8" type="ORF">GGG17_12680</name>
</gene>
<keyword evidence="3 6" id="KW-0812">Transmembrane</keyword>
<protein>
    <submittedName>
        <fullName evidence="8">RDD family protein</fullName>
    </submittedName>
</protein>
<reference evidence="8 9" key="1">
    <citation type="submission" date="2019-11" db="EMBL/GenBank/DDBJ databases">
        <title>Whole genome sequencing identifies a novel species of the genus Arsenicicoccus isolated from human blood.</title>
        <authorList>
            <person name="Jeong J.H."/>
            <person name="Kweon O.J."/>
            <person name="Kim H.R."/>
            <person name="Kim T.-H."/>
            <person name="Ha S.-M."/>
            <person name="Lee M.-K."/>
        </authorList>
    </citation>
    <scope>NUCLEOTIDE SEQUENCE [LARGE SCALE GENOMIC DNA]</scope>
    <source>
        <strain evidence="8 9">MKL-02</strain>
    </source>
</reference>
<keyword evidence="2" id="KW-1003">Cell membrane</keyword>
<evidence type="ECO:0000259" key="7">
    <source>
        <dbReference type="Pfam" id="PF06271"/>
    </source>
</evidence>
<dbReference type="GO" id="GO:0005886">
    <property type="term" value="C:plasma membrane"/>
    <property type="evidence" value="ECO:0007669"/>
    <property type="project" value="UniProtKB-SubCell"/>
</dbReference>
<evidence type="ECO:0000256" key="6">
    <source>
        <dbReference type="SAM" id="Phobius"/>
    </source>
</evidence>
<sequence length="154" mass="15943">MVDRRDVGGWLEGPGRLTQQGAYAGERLGLPASGPGAMAPLGRRVLALLVDWLLCCAIAIGLLRMPVGATGLDSFIPLAVFAVENVLLVGTAGCTIGHRLLGLQVRRVAGGPLGVVGAALRTLLLLLVIPPVVWDSDGRGLHDKAAGSVIVRTR</sequence>
<dbReference type="InterPro" id="IPR016795">
    <property type="entry name" value="UCP021697"/>
</dbReference>
<dbReference type="Proteomes" id="UP000431092">
    <property type="component" value="Unassembled WGS sequence"/>
</dbReference>
<evidence type="ECO:0000256" key="1">
    <source>
        <dbReference type="ARBA" id="ARBA00004651"/>
    </source>
</evidence>
<organism evidence="8 9">
    <name type="scientific">Arsenicicoccus cauae</name>
    <dbReference type="NCBI Taxonomy" id="2663847"/>
    <lineage>
        <taxon>Bacteria</taxon>
        <taxon>Bacillati</taxon>
        <taxon>Actinomycetota</taxon>
        <taxon>Actinomycetes</taxon>
        <taxon>Micrococcales</taxon>
        <taxon>Intrasporangiaceae</taxon>
        <taxon>Arsenicicoccus</taxon>
    </lineage>
</organism>
<dbReference type="PIRSF" id="PIRSF021697">
    <property type="entry name" value="UCP021697"/>
    <property type="match status" value="1"/>
</dbReference>
<accession>A0A6I3IFI9</accession>
<proteinExistence type="predicted"/>
<dbReference type="RefSeq" id="WP_288800084.1">
    <property type="nucleotide sequence ID" value="NZ_WLVL01000040.1"/>
</dbReference>
<evidence type="ECO:0000256" key="5">
    <source>
        <dbReference type="ARBA" id="ARBA00023136"/>
    </source>
</evidence>
<feature type="transmembrane region" description="Helical" evidence="6">
    <location>
        <begin position="45"/>
        <end position="63"/>
    </location>
</feature>
<evidence type="ECO:0000256" key="4">
    <source>
        <dbReference type="ARBA" id="ARBA00022989"/>
    </source>
</evidence>
<name>A0A6I3IFI9_9MICO</name>
<dbReference type="EMBL" id="WLVL01000040">
    <property type="protein sequence ID" value="MTB72802.1"/>
    <property type="molecule type" value="Genomic_DNA"/>
</dbReference>
<evidence type="ECO:0000256" key="3">
    <source>
        <dbReference type="ARBA" id="ARBA00022692"/>
    </source>
</evidence>
<feature type="transmembrane region" description="Helical" evidence="6">
    <location>
        <begin position="75"/>
        <end position="96"/>
    </location>
</feature>
<dbReference type="InterPro" id="IPR051791">
    <property type="entry name" value="Pra-immunoreactive"/>
</dbReference>
<feature type="domain" description="RDD" evidence="7">
    <location>
        <begin position="39"/>
        <end position="147"/>
    </location>
</feature>